<dbReference type="GO" id="GO:0005829">
    <property type="term" value="C:cytosol"/>
    <property type="evidence" value="ECO:0007669"/>
    <property type="project" value="TreeGrafter"/>
</dbReference>
<dbReference type="InterPro" id="IPR013785">
    <property type="entry name" value="Aldolase_TIM"/>
</dbReference>
<evidence type="ECO:0000256" key="6">
    <source>
        <dbReference type="ARBA" id="ARBA00049157"/>
    </source>
</evidence>
<keyword evidence="4 7" id="KW-0665">Pyrimidine biosynthesis</keyword>
<dbReference type="CDD" id="cd04725">
    <property type="entry name" value="OMP_decarboxylase_like"/>
    <property type="match status" value="1"/>
</dbReference>
<dbReference type="PANTHER" id="PTHR32119">
    <property type="entry name" value="OROTIDINE 5'-PHOSPHATE DECARBOXYLASE"/>
    <property type="match status" value="1"/>
</dbReference>
<dbReference type="AlphaFoldDB" id="A0A117LC51"/>
<evidence type="ECO:0000256" key="1">
    <source>
        <dbReference type="ARBA" id="ARBA00002356"/>
    </source>
</evidence>
<evidence type="ECO:0000259" key="11">
    <source>
        <dbReference type="SMART" id="SM00934"/>
    </source>
</evidence>
<dbReference type="EMBL" id="DLVE01000083">
    <property type="protein sequence ID" value="HAA84460.1"/>
    <property type="molecule type" value="Genomic_DNA"/>
</dbReference>
<reference evidence="12 13" key="1">
    <citation type="journal article" date="2018" name="Nat. Biotechnol.">
        <title>A standardized bacterial taxonomy based on genome phylogeny substantially revises the tree of life.</title>
        <authorList>
            <person name="Parks D.H."/>
            <person name="Chuvochina M."/>
            <person name="Waite D.W."/>
            <person name="Rinke C."/>
            <person name="Skarshewski A."/>
            <person name="Chaumeil P.A."/>
            <person name="Hugenholtz P."/>
        </authorList>
    </citation>
    <scope>NUCLEOTIDE SEQUENCE [LARGE SCALE GENOMIC DNA]</scope>
    <source>
        <strain evidence="12">UBA12529</strain>
    </source>
</reference>
<dbReference type="UniPathway" id="UPA00070">
    <property type="reaction ID" value="UER00120"/>
</dbReference>
<dbReference type="InterPro" id="IPR001754">
    <property type="entry name" value="OMPdeCOase_dom"/>
</dbReference>
<keyword evidence="5 7" id="KW-0456">Lyase</keyword>
<feature type="binding site" evidence="7 9">
    <location>
        <position position="13"/>
    </location>
    <ligand>
        <name>substrate</name>
    </ligand>
</feature>
<comment type="function">
    <text evidence="1 7">Catalyzes the decarboxylation of orotidine 5'-monophosphate (OMP) to uridine 5'-monophosphate (UMP).</text>
</comment>
<feature type="active site" description="For OMPdecase activity" evidence="8">
    <location>
        <position position="63"/>
    </location>
</feature>
<evidence type="ECO:0000256" key="7">
    <source>
        <dbReference type="HAMAP-Rule" id="MF_01200"/>
    </source>
</evidence>
<comment type="pathway">
    <text evidence="2 7 10">Pyrimidine metabolism; UMP biosynthesis via de novo pathway; UMP from orotate: step 2/2.</text>
</comment>
<evidence type="ECO:0000256" key="3">
    <source>
        <dbReference type="ARBA" id="ARBA00022793"/>
    </source>
</evidence>
<comment type="similarity">
    <text evidence="7">Belongs to the OMP decarboxylase family. Type 1 subfamily.</text>
</comment>
<proteinExistence type="inferred from homology"/>
<feature type="binding site" evidence="7 9">
    <location>
        <position position="183"/>
    </location>
    <ligand>
        <name>substrate</name>
    </ligand>
</feature>
<feature type="binding site" evidence="7">
    <location>
        <begin position="63"/>
        <end position="72"/>
    </location>
    <ligand>
        <name>substrate</name>
    </ligand>
</feature>
<comment type="caution">
    <text evidence="12">The sequence shown here is derived from an EMBL/GenBank/DDBJ whole genome shotgun (WGS) entry which is preliminary data.</text>
</comment>
<dbReference type="GO" id="GO:0006207">
    <property type="term" value="P:'de novo' pyrimidine nucleobase biosynthetic process"/>
    <property type="evidence" value="ECO:0007669"/>
    <property type="project" value="InterPro"/>
</dbReference>
<dbReference type="RefSeq" id="WP_051754498.1">
    <property type="nucleotide sequence ID" value="NZ_DAINLL010000036.1"/>
</dbReference>
<dbReference type="PANTHER" id="PTHR32119:SF2">
    <property type="entry name" value="OROTIDINE 5'-PHOSPHATE DECARBOXYLASE"/>
    <property type="match status" value="1"/>
</dbReference>
<dbReference type="GO" id="GO:0044205">
    <property type="term" value="P:'de novo' UMP biosynthetic process"/>
    <property type="evidence" value="ECO:0007669"/>
    <property type="project" value="UniProtKB-UniRule"/>
</dbReference>
<dbReference type="PROSITE" id="PS00156">
    <property type="entry name" value="OMPDECASE"/>
    <property type="match status" value="1"/>
</dbReference>
<feature type="binding site" evidence="7 9">
    <location>
        <position position="192"/>
    </location>
    <ligand>
        <name>substrate</name>
    </ligand>
</feature>
<evidence type="ECO:0000313" key="12">
    <source>
        <dbReference type="EMBL" id="HAA84460.1"/>
    </source>
</evidence>
<dbReference type="NCBIfam" id="TIGR01740">
    <property type="entry name" value="pyrF"/>
    <property type="match status" value="1"/>
</dbReference>
<comment type="catalytic activity">
    <reaction evidence="6 7 10">
        <text>orotidine 5'-phosphate + H(+) = UMP + CO2</text>
        <dbReference type="Rhea" id="RHEA:11596"/>
        <dbReference type="ChEBI" id="CHEBI:15378"/>
        <dbReference type="ChEBI" id="CHEBI:16526"/>
        <dbReference type="ChEBI" id="CHEBI:57538"/>
        <dbReference type="ChEBI" id="CHEBI:57865"/>
        <dbReference type="EC" id="4.1.1.23"/>
    </reaction>
</comment>
<dbReference type="InterPro" id="IPR018089">
    <property type="entry name" value="OMPdecase_AS"/>
</dbReference>
<dbReference type="Proteomes" id="UP000257240">
    <property type="component" value="Unassembled WGS sequence"/>
</dbReference>
<dbReference type="NCBIfam" id="NF001273">
    <property type="entry name" value="PRK00230.1"/>
    <property type="match status" value="1"/>
</dbReference>
<dbReference type="InterPro" id="IPR047596">
    <property type="entry name" value="OMPdecase_bac"/>
</dbReference>
<dbReference type="SUPFAM" id="SSF51366">
    <property type="entry name" value="Ribulose-phoshate binding barrel"/>
    <property type="match status" value="1"/>
</dbReference>
<evidence type="ECO:0000256" key="10">
    <source>
        <dbReference type="RuleBase" id="RU000512"/>
    </source>
</evidence>
<feature type="binding site" evidence="7 9">
    <location>
        <position position="119"/>
    </location>
    <ligand>
        <name>substrate</name>
    </ligand>
</feature>
<keyword evidence="3 7" id="KW-0210">Decarboxylase</keyword>
<evidence type="ECO:0000256" key="8">
    <source>
        <dbReference type="PIRSR" id="PIRSR614732-1"/>
    </source>
</evidence>
<comment type="subunit">
    <text evidence="7">Homodimer.</text>
</comment>
<dbReference type="Gene3D" id="3.20.20.70">
    <property type="entry name" value="Aldolase class I"/>
    <property type="match status" value="1"/>
</dbReference>
<feature type="binding site" evidence="7 9">
    <location>
        <position position="212"/>
    </location>
    <ligand>
        <name>substrate</name>
    </ligand>
</feature>
<feature type="active site" description="For OMPdecase activity" evidence="8">
    <location>
        <position position="65"/>
    </location>
</feature>
<accession>A0A117LC51</accession>
<evidence type="ECO:0000256" key="2">
    <source>
        <dbReference type="ARBA" id="ARBA00004861"/>
    </source>
</evidence>
<feature type="binding site" evidence="7 9">
    <location>
        <position position="213"/>
    </location>
    <ligand>
        <name>substrate</name>
    </ligand>
</feature>
<dbReference type="GO" id="GO:0004590">
    <property type="term" value="F:orotidine-5'-phosphate decarboxylase activity"/>
    <property type="evidence" value="ECO:0007669"/>
    <property type="project" value="UniProtKB-UniRule"/>
</dbReference>
<dbReference type="InterPro" id="IPR011060">
    <property type="entry name" value="RibuloseP-bd_barrel"/>
</dbReference>
<dbReference type="SMART" id="SM00934">
    <property type="entry name" value="OMPdecase"/>
    <property type="match status" value="1"/>
</dbReference>
<feature type="active site" description="For OMPdecase activity" evidence="8">
    <location>
        <position position="68"/>
    </location>
</feature>
<protein>
    <recommendedName>
        <fullName evidence="7">Orotidine 5'-phosphate decarboxylase</fullName>
        <ecNumber evidence="7">4.1.1.23</ecNumber>
    </recommendedName>
    <alternativeName>
        <fullName evidence="7">OMP decarboxylase</fullName>
        <shortName evidence="7">OMPDCase</shortName>
        <shortName evidence="7">OMPdecase</shortName>
    </alternativeName>
</protein>
<evidence type="ECO:0000256" key="4">
    <source>
        <dbReference type="ARBA" id="ARBA00022975"/>
    </source>
</evidence>
<dbReference type="Pfam" id="PF00215">
    <property type="entry name" value="OMPdecase"/>
    <property type="match status" value="1"/>
</dbReference>
<evidence type="ECO:0000313" key="13">
    <source>
        <dbReference type="Proteomes" id="UP000257240"/>
    </source>
</evidence>
<organism evidence="12 13">
    <name type="scientific">Thermodesulfobacterium commune</name>
    <dbReference type="NCBI Taxonomy" id="1741"/>
    <lineage>
        <taxon>Bacteria</taxon>
        <taxon>Pseudomonadati</taxon>
        <taxon>Thermodesulfobacteriota</taxon>
        <taxon>Thermodesulfobacteria</taxon>
        <taxon>Thermodesulfobacteriales</taxon>
        <taxon>Thermodesulfobacteriaceae</taxon>
        <taxon>Thermodesulfobacterium</taxon>
    </lineage>
</organism>
<feature type="binding site" evidence="7 9">
    <location>
        <position position="35"/>
    </location>
    <ligand>
        <name>substrate</name>
    </ligand>
</feature>
<gene>
    <name evidence="7" type="primary">pyrF</name>
    <name evidence="12" type="ORF">DCE01_06730</name>
</gene>
<evidence type="ECO:0000256" key="9">
    <source>
        <dbReference type="PIRSR" id="PIRSR614732-2"/>
    </source>
</evidence>
<dbReference type="InterPro" id="IPR014732">
    <property type="entry name" value="OMPdecase"/>
</dbReference>
<evidence type="ECO:0000256" key="5">
    <source>
        <dbReference type="ARBA" id="ARBA00023239"/>
    </source>
</evidence>
<feature type="domain" description="Orotidine 5'-phosphate decarboxylase" evidence="11">
    <location>
        <begin position="7"/>
        <end position="228"/>
    </location>
</feature>
<dbReference type="EC" id="4.1.1.23" evidence="7"/>
<name>A0A117LC51_9BACT</name>
<feature type="active site" description="Proton donor" evidence="7">
    <location>
        <position position="65"/>
    </location>
</feature>
<dbReference type="HAMAP" id="MF_01200_B">
    <property type="entry name" value="OMPdecase_type1_B"/>
    <property type="match status" value="1"/>
</dbReference>
<sequence length="246" mass="27377">MMNPRDRIVFPLDVPTIDEALRWVDRLKDLVGVFKVGFELYTSCGPKVIEEIKKRCNNKIFLDLKLNDIPNTVLRTIRVASNLGVDWITVHALSGAESLKSAVSAAYNNLKILAVTVLTSLERADLMELGFNAELVREVKDLVLRLTKIAYKAGCDGIVCSAKETSQIKEVYPELFTVVPGIRLEGARKDDQVRVVTPYEAILSGADYLVIGRPIREAFSPEKTCIEIAEEIEKALAQKNQNKDSG</sequence>